<dbReference type="InterPro" id="IPR036514">
    <property type="entry name" value="SGNH_hydro_sf"/>
</dbReference>
<dbReference type="Pfam" id="PF03629">
    <property type="entry name" value="SASA"/>
    <property type="match status" value="1"/>
</dbReference>
<dbReference type="Pfam" id="PF22825">
    <property type="entry name" value="HpiC1-like"/>
    <property type="match status" value="3"/>
</dbReference>
<dbReference type="InterPro" id="IPR054720">
    <property type="entry name" value="HpiC1"/>
</dbReference>
<feature type="signal peptide" evidence="2">
    <location>
        <begin position="1"/>
        <end position="22"/>
    </location>
</feature>
<gene>
    <name evidence="4" type="ORF">JIN85_01385</name>
</gene>
<dbReference type="PANTHER" id="PTHR31988">
    <property type="entry name" value="ESTERASE, PUTATIVE (DUF303)-RELATED"/>
    <property type="match status" value="1"/>
</dbReference>
<keyword evidence="2" id="KW-0732">Signal</keyword>
<evidence type="ECO:0000313" key="5">
    <source>
        <dbReference type="Proteomes" id="UP000603141"/>
    </source>
</evidence>
<name>A0A934VUE1_9BACT</name>
<comment type="caution">
    <text evidence="4">The sequence shown here is derived from an EMBL/GenBank/DDBJ whole genome shotgun (WGS) entry which is preliminary data.</text>
</comment>
<dbReference type="Gene3D" id="3.40.50.1110">
    <property type="entry name" value="SGNH hydrolase"/>
    <property type="match status" value="1"/>
</dbReference>
<accession>A0A934VUE1</accession>
<sequence>MWKRVIVVPLAAACLGGALSQADGEVIEVPNGSFELPVLAADSASLTEPENWTWNGVGDYGYVDNGWNSGAIEISNLDGNQAAWFNTRAGSGFHQVLSEAFAEGNSYRLTVGAVKASPAWTGSTAGNTLSIELYYGDFEVVASASVTATELQDSRGALIDLEVVLPVVAADDAWAGQSIGIRLVSSADFSNGGNDWAIDDVRLESTSGQELIAIPNASFELPGLEAGNAAVGEPTGWSWTGVATRGYVANGWGGGAINLSNLDGTQAAWFNSDVGNGFFRTLPTVFELGRSYDLSVAVAKASPAWTGSTDGNEFQLQLYYGDFQVIASAAVLAEEVQDSQDALTILTASLSEVQATDAWFGQPIGIRLISTIDESGAIDNDWAVDDVRLLASPSTAPGTLSVASPVSRQVIQRDESNKSDLEISGTFTCSPDRIEARLIVMDGYDGTGVDWTTLDESPSAGTFSGMVANVEAGGWYQLELRAIFDEEPGAFAIIQKVGVGDVYLVSGQSNSANFGWPPIVSSDDRVSAWDFASHSWTLASDPMPGSNGNGGSPWTRLGPMLVERNQVPVAFGTVGIGGTRVDQWVPGAELYPRIQSAVKAFPAGGFRAMLWHQGEFDSQINTTTSVYAARLESIIEQSREDAGWDFRWYIAEASYIDNTTLSQEEPVVAGQRAVIHSVSNTYPGSATDDFHLEGKLSDTVHFNETGLTAHASQWLEILSGSAPVALKNGDFESNLALADGSSHTIDTSATSSPSVIGWRALNPELDGVAEGSCGYYNPDDSSYPGASTSSGGTVPGMDGPHVGFISGSPAGTGFLQTRSALLEAGKNYTLSAALGIRAGEESFAGAILEIRGGSEVLASRTIQRDELDALNAGDAAGKFTEVELTYRAPTTLGGDQALSIRIAKLDGSSDTYVDFDHVRFVVEDNSYGSWQQQYFAASDDPAATWEADPDGDGYANGIEYYLGTNPTTRDELALNGPVVRDGKSWVEWALPLNEQIDNSLLELQYSFDLESWFAADTLSDGSLVVSKQTDSYGIEVAVEDHPKVFFRLVAEVP</sequence>
<organism evidence="4 5">
    <name type="scientific">Luteolibacter pohnpeiensis</name>
    <dbReference type="NCBI Taxonomy" id="454153"/>
    <lineage>
        <taxon>Bacteria</taxon>
        <taxon>Pseudomonadati</taxon>
        <taxon>Verrucomicrobiota</taxon>
        <taxon>Verrucomicrobiia</taxon>
        <taxon>Verrucomicrobiales</taxon>
        <taxon>Verrucomicrobiaceae</taxon>
        <taxon>Luteolibacter</taxon>
    </lineage>
</organism>
<reference evidence="4" key="1">
    <citation type="submission" date="2021-01" db="EMBL/GenBank/DDBJ databases">
        <title>Modified the classification status of verrucomicrobia.</title>
        <authorList>
            <person name="Feng X."/>
        </authorList>
    </citation>
    <scope>NUCLEOTIDE SEQUENCE</scope>
    <source>
        <strain evidence="4">KCTC 22041</strain>
    </source>
</reference>
<keyword evidence="1" id="KW-0378">Hydrolase</keyword>
<evidence type="ECO:0000256" key="2">
    <source>
        <dbReference type="SAM" id="SignalP"/>
    </source>
</evidence>
<dbReference type="SUPFAM" id="SSF52266">
    <property type="entry name" value="SGNH hydrolase"/>
    <property type="match status" value="1"/>
</dbReference>
<proteinExistence type="predicted"/>
<evidence type="ECO:0000259" key="3">
    <source>
        <dbReference type="Pfam" id="PF03629"/>
    </source>
</evidence>
<dbReference type="AlphaFoldDB" id="A0A934VUE1"/>
<feature type="chain" id="PRO_5036813435" description="Sialate O-acetylesterase domain-containing protein" evidence="2">
    <location>
        <begin position="23"/>
        <end position="1053"/>
    </location>
</feature>
<dbReference type="EMBL" id="JAENIJ010000002">
    <property type="protein sequence ID" value="MBK1881045.1"/>
    <property type="molecule type" value="Genomic_DNA"/>
</dbReference>
<dbReference type="InterPro" id="IPR005181">
    <property type="entry name" value="SASA"/>
</dbReference>
<dbReference type="GO" id="GO:0016788">
    <property type="term" value="F:hydrolase activity, acting on ester bonds"/>
    <property type="evidence" value="ECO:0007669"/>
    <property type="project" value="UniProtKB-ARBA"/>
</dbReference>
<evidence type="ECO:0000256" key="1">
    <source>
        <dbReference type="ARBA" id="ARBA00022801"/>
    </source>
</evidence>
<protein>
    <recommendedName>
        <fullName evidence="3">Sialate O-acetylesterase domain-containing protein</fullName>
    </recommendedName>
</protein>
<keyword evidence="5" id="KW-1185">Reference proteome</keyword>
<dbReference type="Proteomes" id="UP000603141">
    <property type="component" value="Unassembled WGS sequence"/>
</dbReference>
<evidence type="ECO:0000313" key="4">
    <source>
        <dbReference type="EMBL" id="MBK1881045.1"/>
    </source>
</evidence>
<dbReference type="RefSeq" id="WP_200266856.1">
    <property type="nucleotide sequence ID" value="NZ_JAENIJ010000002.1"/>
</dbReference>
<feature type="domain" description="Sialate O-acetylesterase" evidence="3">
    <location>
        <begin position="500"/>
        <end position="652"/>
    </location>
</feature>
<dbReference type="PANTHER" id="PTHR31988:SF19">
    <property type="entry name" value="9-O-ACETYL-N-ACETYLNEURAMINIC ACID DEACETYLASE-RELATED"/>
    <property type="match status" value="1"/>
</dbReference>
<dbReference type="InterPro" id="IPR052940">
    <property type="entry name" value="Carb_Esterase_6"/>
</dbReference>